<organism evidence="1">
    <name type="scientific">marine sediment metagenome</name>
    <dbReference type="NCBI Taxonomy" id="412755"/>
    <lineage>
        <taxon>unclassified sequences</taxon>
        <taxon>metagenomes</taxon>
        <taxon>ecological metagenomes</taxon>
    </lineage>
</organism>
<comment type="caution">
    <text evidence="1">The sequence shown here is derived from an EMBL/GenBank/DDBJ whole genome shotgun (WGS) entry which is preliminary data.</text>
</comment>
<dbReference type="InterPro" id="IPR011990">
    <property type="entry name" value="TPR-like_helical_dom_sf"/>
</dbReference>
<accession>A0A0F9RP54</accession>
<proteinExistence type="predicted"/>
<gene>
    <name evidence="1" type="ORF">LCGC14_0949530</name>
</gene>
<name>A0A0F9RP54_9ZZZZ</name>
<evidence type="ECO:0000313" key="1">
    <source>
        <dbReference type="EMBL" id="KKN19063.1"/>
    </source>
</evidence>
<dbReference type="PROSITE" id="PS50005">
    <property type="entry name" value="TPR"/>
    <property type="match status" value="1"/>
</dbReference>
<dbReference type="AlphaFoldDB" id="A0A0F9RP54"/>
<dbReference type="EMBL" id="LAZR01003370">
    <property type="protein sequence ID" value="KKN19063.1"/>
    <property type="molecule type" value="Genomic_DNA"/>
</dbReference>
<protein>
    <submittedName>
        <fullName evidence="1">Uncharacterized protein</fullName>
    </submittedName>
</protein>
<reference evidence="1" key="1">
    <citation type="journal article" date="2015" name="Nature">
        <title>Complex archaea that bridge the gap between prokaryotes and eukaryotes.</title>
        <authorList>
            <person name="Spang A."/>
            <person name="Saw J.H."/>
            <person name="Jorgensen S.L."/>
            <person name="Zaremba-Niedzwiedzka K."/>
            <person name="Martijn J."/>
            <person name="Lind A.E."/>
            <person name="van Eijk R."/>
            <person name="Schleper C."/>
            <person name="Guy L."/>
            <person name="Ettema T.J."/>
        </authorList>
    </citation>
    <scope>NUCLEOTIDE SEQUENCE</scope>
</reference>
<dbReference type="SUPFAM" id="SSF48452">
    <property type="entry name" value="TPR-like"/>
    <property type="match status" value="1"/>
</dbReference>
<sequence length="368" mass="42798">MGLICKNCGNEIIKNFCANCGTGIMFSKDKASLFHFGPEGLEVESGKIKEFDDGRIEIGSKTYEPLNIPFKQITYDEALTYFKWLEDGQASVRKGHLDKAIEYFDKCIDFFPYAPQPLLMKAGVLTNMKKFDGVEELIDEAMQFGSQMEQLWVTKAIYMLNISEINEGYRCLKKALEINPKSEHANKTLRQLTSQSPNDFKYLLPDLKAPIKEGYNLFYAVLKMVDSSEWISLRTIFDLGLKVKILEKLDIEFQQPEFKEYLPQIFYTILLRKGYFWLSVGKLNSSENKTLLFGDMEDLLDLNFFSKFETVDGQKLPPPLYKTVEKKYKDLKESWDTIWSGLYVRNNYLFYNLEILESYLQNLKSELK</sequence>
<dbReference type="Gene3D" id="1.25.40.10">
    <property type="entry name" value="Tetratricopeptide repeat domain"/>
    <property type="match status" value="1"/>
</dbReference>
<dbReference type="InterPro" id="IPR019734">
    <property type="entry name" value="TPR_rpt"/>
</dbReference>